<dbReference type="GO" id="GO:0005634">
    <property type="term" value="C:nucleus"/>
    <property type="evidence" value="ECO:0007669"/>
    <property type="project" value="UniProtKB-SubCell"/>
</dbReference>
<keyword evidence="8 18" id="KW-0547">Nucleotide-binding</keyword>
<dbReference type="NCBIfam" id="TIGR00234">
    <property type="entry name" value="tyrS"/>
    <property type="match status" value="1"/>
</dbReference>
<feature type="transmembrane region" description="Helical" evidence="19">
    <location>
        <begin position="492"/>
        <end position="514"/>
    </location>
</feature>
<evidence type="ECO:0000313" key="23">
    <source>
        <dbReference type="WBParaSite" id="scf7180000418745.g2847"/>
    </source>
</evidence>
<dbReference type="SMART" id="SM00717">
    <property type="entry name" value="SANT"/>
    <property type="match status" value="5"/>
</dbReference>
<evidence type="ECO:0000259" key="20">
    <source>
        <dbReference type="PROSITE" id="PS50090"/>
    </source>
</evidence>
<dbReference type="Gene3D" id="3.40.50.620">
    <property type="entry name" value="HUPs"/>
    <property type="match status" value="1"/>
</dbReference>
<dbReference type="InterPro" id="IPR002307">
    <property type="entry name" value="Tyr-tRNA-ligase"/>
</dbReference>
<dbReference type="Pfam" id="PF05493">
    <property type="entry name" value="ATP_synt_H"/>
    <property type="match status" value="1"/>
</dbReference>
<dbReference type="GO" id="GO:0006437">
    <property type="term" value="P:tyrosyl-tRNA aminoacylation"/>
    <property type="evidence" value="ECO:0007669"/>
    <property type="project" value="InterPro"/>
</dbReference>
<dbReference type="GO" id="GO:0005739">
    <property type="term" value="C:mitochondrion"/>
    <property type="evidence" value="ECO:0007669"/>
    <property type="project" value="TreeGrafter"/>
</dbReference>
<protein>
    <recommendedName>
        <fullName evidence="4 18">Tyrosine--tRNA ligase</fullName>
        <ecNumber evidence="4 18">6.1.1.1</ecNumber>
    </recommendedName>
    <alternativeName>
        <fullName evidence="16 18">Tyrosyl-tRNA synthetase</fullName>
    </alternativeName>
</protein>
<dbReference type="Pfam" id="PF00579">
    <property type="entry name" value="tRNA-synt_1b"/>
    <property type="match status" value="1"/>
</dbReference>
<comment type="similarity">
    <text evidence="18">Belongs to the class-I aminoacyl-tRNA synthetase family.</text>
</comment>
<comment type="subcellular location">
    <subcellularLocation>
        <location evidence="2">Membrane</location>
        <topology evidence="2">Multi-pass membrane protein</topology>
    </subcellularLocation>
    <subcellularLocation>
        <location evidence="1">Nucleus</location>
    </subcellularLocation>
</comment>
<dbReference type="WBParaSite" id="scf7180000424355.g12846">
    <property type="protein sequence ID" value="scf7180000424355.g12846"/>
    <property type="gene ID" value="scf7180000424355.g12846"/>
</dbReference>
<dbReference type="PANTHER" id="PTHR11766">
    <property type="entry name" value="TYROSYL-TRNA SYNTHETASE"/>
    <property type="match status" value="1"/>
</dbReference>
<keyword evidence="9" id="KW-0375">Hydrogen ion transport</keyword>
<reference evidence="23 24" key="1">
    <citation type="submission" date="2022-11" db="UniProtKB">
        <authorList>
            <consortium name="WormBaseParasite"/>
        </authorList>
    </citation>
    <scope>IDENTIFICATION</scope>
</reference>
<evidence type="ECO:0000256" key="9">
    <source>
        <dbReference type="ARBA" id="ARBA00022781"/>
    </source>
</evidence>
<dbReference type="GO" id="GO:0005829">
    <property type="term" value="C:cytosol"/>
    <property type="evidence" value="ECO:0007669"/>
    <property type="project" value="TreeGrafter"/>
</dbReference>
<dbReference type="GO" id="GO:0046961">
    <property type="term" value="F:proton-transporting ATPase activity, rotational mechanism"/>
    <property type="evidence" value="ECO:0007669"/>
    <property type="project" value="InterPro"/>
</dbReference>
<evidence type="ECO:0000256" key="8">
    <source>
        <dbReference type="ARBA" id="ARBA00022741"/>
    </source>
</evidence>
<feature type="domain" description="Myb-like" evidence="20">
    <location>
        <begin position="767"/>
        <end position="817"/>
    </location>
</feature>
<dbReference type="GO" id="GO:0005524">
    <property type="term" value="F:ATP binding"/>
    <property type="evidence" value="ECO:0007669"/>
    <property type="project" value="UniProtKB-KW"/>
</dbReference>
<dbReference type="InterPro" id="IPR008389">
    <property type="entry name" value="ATPase_V0-cplx_e1/e2_su"/>
</dbReference>
<dbReference type="CDD" id="cd00167">
    <property type="entry name" value="SANT"/>
    <property type="match status" value="2"/>
</dbReference>
<proteinExistence type="inferred from homology"/>
<dbReference type="Proteomes" id="UP000887560">
    <property type="component" value="Unplaced"/>
</dbReference>
<keyword evidence="15 18" id="KW-0030">Aminoacyl-tRNA synthetase</keyword>
<evidence type="ECO:0000256" key="2">
    <source>
        <dbReference type="ARBA" id="ARBA00004141"/>
    </source>
</evidence>
<evidence type="ECO:0000256" key="16">
    <source>
        <dbReference type="ARBA" id="ARBA00033323"/>
    </source>
</evidence>
<feature type="domain" description="Myb-like" evidence="20">
    <location>
        <begin position="890"/>
        <end position="939"/>
    </location>
</feature>
<evidence type="ECO:0000256" key="15">
    <source>
        <dbReference type="ARBA" id="ARBA00023146"/>
    </source>
</evidence>
<accession>A0A915P729</accession>
<dbReference type="InterPro" id="IPR002305">
    <property type="entry name" value="aa-tRNA-synth_Ic"/>
</dbReference>
<evidence type="ECO:0000256" key="3">
    <source>
        <dbReference type="ARBA" id="ARBA00008328"/>
    </source>
</evidence>
<feature type="domain" description="HTH myb-type" evidence="21">
    <location>
        <begin position="944"/>
        <end position="995"/>
    </location>
</feature>
<evidence type="ECO:0000256" key="10">
    <source>
        <dbReference type="ARBA" id="ARBA00022840"/>
    </source>
</evidence>
<keyword evidence="22" id="KW-1185">Reference proteome</keyword>
<dbReference type="InterPro" id="IPR024088">
    <property type="entry name" value="Tyr-tRNA-ligase_bac-type"/>
</dbReference>
<sequence length="1500" mass="174260">MLMLTRRYFSSKYFSTPLVRFIDDLQKRDLIVLTHPTFPFKEQDILSYASSLPNVLYAGFDATANSLHIGNLLILTSLIRSSQFGCTPLLLIGEGTAAVGDPSGQTGDRQQISRDELNENARFLTEQLHKIMENANTLSGSKPLPFKILNNINWYKETTMLDFLMSSRRFRVSDMLRIGPVKNRMDNDQTLSFSEFTYQILQANDWLYLSQKYDCLFQVNFFKSTPEDLLTMKTYNAGLQSQQVFMLGGSDQLGNFKTGFENVRAETGKQSLGICVPLLTDGNGNKLGKSAKGIDGSGFWLSAEKSSPFAFYQYFRQLHDDISAQLLLQFSLKEVEEILKIIEEHNNKLGKWIAQTHLADEMTSLVHGHEGLELARRCSQLLFHGSLDDLEKLEPETVKGLFGEASTFNIPKNSVKTLGEVAEITKPGGAQLMTKGALKINGVRISDPDQKLDVEKEYSKMSAWIPFIIVTAFWAVFGAGGPFLVPSGVNRGIIQTMIVLTAVCCYMFCNNIFWMGPDSYSDILPSFSVSNVDSQDDERFTLDSEMAQQFIQANPDLAQFASLLANNHTYLELLDQLISQVDQEIESNRRMQSKIRAKLSRPFENVSQSRAYSNISVPCWPPYFKDSDGMAPNMNSEALEISRICSADPLVEEEKRWVPNELELLRDSVCASLKDGEISLLDSRKEIFQKKLRAAGVETTNEQRHNWIDEVERINRRITYIRSRSVNDFLKEHSNYDSVDWSKLSARDFKGVRTISQLRQKWCNEMCPLYNKSAWTLSEDEKLIDLSRDFSNWDVISEMLDSARPPFLCFQRLNYLRQNEHEPKPWTPVEDQKLRKLILMHRVGEEIPWQRSWFAFLFSLILFIFKIFVALYMPGRSKLNCEYRYTRSLSEKIRHGRWTEAEDIVKAINKYGPRNWVKISNHVRGRSALQCRDRWIHVLDHKRRDRPWTWEEHMRLFYGVRLFGRDDCAKIARLLPGRNNMDVRMRTRFLVKLQIEAKMKQKPVIFRHFANNYSFFKTRRKNILDEFSKYLETKQNDKKASMAARLGLGSFVATSNVGVHLDYTNVTKLRVKEFDDWSVMNSGRWMKHQYKNPNEQDHDDLLHELEQFPDKMREETLLWLKESDVRFEAELEQEKELPEDPKQCVDFYNKMFTAERVDQLYSSINELLPPRECDILYYIKHQRRPRKIGVLKQRKYPKKKKKERLDIEKIVANIDKLDNTRVIGLRWSDKLLIDLNKEMVKLPQEERRHYLMAKLCGAIRHRIHHSTIKKFKTDENFIGEAFRQMLEYVRDRVNKVLFSMDFIELVHNQVIIAPKEPPPIKLPAPTPTQPPLVLPSNWRNLTMKELIQMKVPPKLLNSLAEAARSEQPQEISVPVHEKEKDLTPKDAAIISIQNRVMKMYLNNLLPPCVATVNCMDLYNKTIRQQLKKDLNSYRDFEPDAPGTSTQTPRVFDLDKAYGWSDIKDKVRATPEYALLKMRMFRLFFYPLAMVKAINSQQNNL</sequence>
<evidence type="ECO:0000256" key="11">
    <source>
        <dbReference type="ARBA" id="ARBA00022917"/>
    </source>
</evidence>
<evidence type="ECO:0000256" key="7">
    <source>
        <dbReference type="ARBA" id="ARBA00022692"/>
    </source>
</evidence>
<dbReference type="Pfam" id="PF13921">
    <property type="entry name" value="Myb_DNA-bind_6"/>
    <property type="match status" value="1"/>
</dbReference>
<evidence type="ECO:0000313" key="24">
    <source>
        <dbReference type="WBParaSite" id="scf7180000424355.g12846"/>
    </source>
</evidence>
<dbReference type="WBParaSite" id="scf7180000418745.g2847">
    <property type="protein sequence ID" value="scf7180000418745.g2847"/>
    <property type="gene ID" value="scf7180000418745.g2847"/>
</dbReference>
<evidence type="ECO:0000259" key="21">
    <source>
        <dbReference type="PROSITE" id="PS51294"/>
    </source>
</evidence>
<evidence type="ECO:0000256" key="18">
    <source>
        <dbReference type="RuleBase" id="RU361234"/>
    </source>
</evidence>
<dbReference type="InterPro" id="IPR014729">
    <property type="entry name" value="Rossmann-like_a/b/a_fold"/>
</dbReference>
<dbReference type="PROSITE" id="PS51294">
    <property type="entry name" value="HTH_MYB"/>
    <property type="match status" value="2"/>
</dbReference>
<keyword evidence="5" id="KW-0813">Transport</keyword>
<dbReference type="SUPFAM" id="SSF46689">
    <property type="entry name" value="Homeodomain-like"/>
    <property type="match status" value="3"/>
</dbReference>
<keyword evidence="10 18" id="KW-0067">ATP-binding</keyword>
<feature type="domain" description="HTH myb-type" evidence="21">
    <location>
        <begin position="890"/>
        <end position="943"/>
    </location>
</feature>
<dbReference type="PRINTS" id="PR01040">
    <property type="entry name" value="TRNASYNTHTYR"/>
</dbReference>
<name>A0A915P729_9BILA</name>
<dbReference type="InterPro" id="IPR017930">
    <property type="entry name" value="Myb_dom"/>
</dbReference>
<dbReference type="GO" id="GO:0033179">
    <property type="term" value="C:proton-transporting V-type ATPase, V0 domain"/>
    <property type="evidence" value="ECO:0007669"/>
    <property type="project" value="InterPro"/>
</dbReference>
<keyword evidence="14 19" id="KW-0472">Membrane</keyword>
<evidence type="ECO:0000256" key="4">
    <source>
        <dbReference type="ARBA" id="ARBA00013160"/>
    </source>
</evidence>
<dbReference type="InterPro" id="IPR001005">
    <property type="entry name" value="SANT/Myb"/>
</dbReference>
<comment type="similarity">
    <text evidence="3">Belongs to the V-ATPase e1/e2 subunit family.</text>
</comment>
<evidence type="ECO:0000313" key="22">
    <source>
        <dbReference type="Proteomes" id="UP000887560"/>
    </source>
</evidence>
<dbReference type="Gene3D" id="1.10.240.10">
    <property type="entry name" value="Tyrosyl-Transfer RNA Synthetase"/>
    <property type="match status" value="1"/>
</dbReference>
<evidence type="ECO:0000256" key="5">
    <source>
        <dbReference type="ARBA" id="ARBA00022448"/>
    </source>
</evidence>
<evidence type="ECO:0000256" key="1">
    <source>
        <dbReference type="ARBA" id="ARBA00004123"/>
    </source>
</evidence>
<keyword evidence="13" id="KW-0406">Ion transport</keyword>
<evidence type="ECO:0000256" key="6">
    <source>
        <dbReference type="ARBA" id="ARBA00022598"/>
    </source>
</evidence>
<dbReference type="Gene3D" id="1.10.10.60">
    <property type="entry name" value="Homeodomain-like"/>
    <property type="match status" value="3"/>
</dbReference>
<evidence type="ECO:0000256" key="17">
    <source>
        <dbReference type="ARBA" id="ARBA00048248"/>
    </source>
</evidence>
<dbReference type="GO" id="GO:0004831">
    <property type="term" value="F:tyrosine-tRNA ligase activity"/>
    <property type="evidence" value="ECO:0007669"/>
    <property type="project" value="UniProtKB-EC"/>
</dbReference>
<evidence type="ECO:0000256" key="14">
    <source>
        <dbReference type="ARBA" id="ARBA00023136"/>
    </source>
</evidence>
<keyword evidence="6 18" id="KW-0436">Ligase</keyword>
<dbReference type="PANTHER" id="PTHR11766:SF0">
    <property type="entry name" value="TYROSINE--TRNA LIGASE, MITOCHONDRIAL"/>
    <property type="match status" value="1"/>
</dbReference>
<organism evidence="22 24">
    <name type="scientific">Meloidogyne floridensis</name>
    <dbReference type="NCBI Taxonomy" id="298350"/>
    <lineage>
        <taxon>Eukaryota</taxon>
        <taxon>Metazoa</taxon>
        <taxon>Ecdysozoa</taxon>
        <taxon>Nematoda</taxon>
        <taxon>Chromadorea</taxon>
        <taxon>Rhabditida</taxon>
        <taxon>Tylenchina</taxon>
        <taxon>Tylenchomorpha</taxon>
        <taxon>Tylenchoidea</taxon>
        <taxon>Meloidogynidae</taxon>
        <taxon>Meloidogyninae</taxon>
        <taxon>Meloidogyne</taxon>
    </lineage>
</organism>
<comment type="catalytic activity">
    <reaction evidence="17 18">
        <text>tRNA(Tyr) + L-tyrosine + ATP = L-tyrosyl-tRNA(Tyr) + AMP + diphosphate + H(+)</text>
        <dbReference type="Rhea" id="RHEA:10220"/>
        <dbReference type="Rhea" id="RHEA-COMP:9706"/>
        <dbReference type="Rhea" id="RHEA-COMP:9707"/>
        <dbReference type="ChEBI" id="CHEBI:15378"/>
        <dbReference type="ChEBI" id="CHEBI:30616"/>
        <dbReference type="ChEBI" id="CHEBI:33019"/>
        <dbReference type="ChEBI" id="CHEBI:58315"/>
        <dbReference type="ChEBI" id="CHEBI:78442"/>
        <dbReference type="ChEBI" id="CHEBI:78536"/>
        <dbReference type="ChEBI" id="CHEBI:456215"/>
        <dbReference type="EC" id="6.1.1.1"/>
    </reaction>
</comment>
<evidence type="ECO:0000256" key="12">
    <source>
        <dbReference type="ARBA" id="ARBA00022989"/>
    </source>
</evidence>
<keyword evidence="12 19" id="KW-1133">Transmembrane helix</keyword>
<keyword evidence="11 18" id="KW-0648">Protein biosynthesis</keyword>
<dbReference type="Pfam" id="PF00249">
    <property type="entry name" value="Myb_DNA-binding"/>
    <property type="match status" value="1"/>
</dbReference>
<dbReference type="SUPFAM" id="SSF52374">
    <property type="entry name" value="Nucleotidylyl transferase"/>
    <property type="match status" value="1"/>
</dbReference>
<evidence type="ECO:0000256" key="19">
    <source>
        <dbReference type="SAM" id="Phobius"/>
    </source>
</evidence>
<evidence type="ECO:0000256" key="13">
    <source>
        <dbReference type="ARBA" id="ARBA00023065"/>
    </source>
</evidence>
<dbReference type="InterPro" id="IPR009057">
    <property type="entry name" value="Homeodomain-like_sf"/>
</dbReference>
<dbReference type="PROSITE" id="PS50090">
    <property type="entry name" value="MYB_LIKE"/>
    <property type="match status" value="2"/>
</dbReference>
<dbReference type="EC" id="6.1.1.1" evidence="4 18"/>
<feature type="transmembrane region" description="Helical" evidence="19">
    <location>
        <begin position="461"/>
        <end position="480"/>
    </location>
</feature>
<keyword evidence="7 19" id="KW-0812">Transmembrane</keyword>